<feature type="transmembrane region" description="Helical" evidence="9">
    <location>
        <begin position="50"/>
        <end position="68"/>
    </location>
</feature>
<sequence length="381" mass="40110">MNPAAPPATTPSLARFAWLSILAAILTIGLKAQAYRMTGSVGLLSDAAESLVNLVAAIVALTMLGFAARPADSHHPFGHGKAEYFSSGFEGALILVAAGGIVWAAWERLGHPQPLARLDIGIAVSAAAGFINLAVARVLLRAGRKYGSITLEADGKHLMSDVWTTGAILLALGGIAWTGWQWLDPAIAFLAAVQIVWSGLELMIRSASGLLDAAIPEAEMMDIERILEGYRAEGIQFHDLRTRAAGMQRFMTVHVLVPGSYTVQAGHDLLERIEADIGAALPNIVIVTHLEPLEDAASFAHDQIERGLPRPEPRQKTEVTRPVPAARGGWGMACRMAGAALLVAGGGASMVLAGDYADIAMGASLLGLMLALWGGRIAKRA</sequence>
<feature type="transmembrane region" description="Helical" evidence="9">
    <location>
        <begin position="336"/>
        <end position="353"/>
    </location>
</feature>
<evidence type="ECO:0000259" key="10">
    <source>
        <dbReference type="Pfam" id="PF01545"/>
    </source>
</evidence>
<dbReference type="InterPro" id="IPR027469">
    <property type="entry name" value="Cation_efflux_TMD_sf"/>
</dbReference>
<evidence type="ECO:0000256" key="2">
    <source>
        <dbReference type="ARBA" id="ARBA00010212"/>
    </source>
</evidence>
<dbReference type="PANTHER" id="PTHR43840:SF15">
    <property type="entry name" value="MITOCHONDRIAL METAL TRANSPORTER 1-RELATED"/>
    <property type="match status" value="1"/>
</dbReference>
<feature type="domain" description="Cation efflux protein transmembrane" evidence="10">
    <location>
        <begin position="18"/>
        <end position="211"/>
    </location>
</feature>
<evidence type="ECO:0000256" key="1">
    <source>
        <dbReference type="ARBA" id="ARBA00004141"/>
    </source>
</evidence>
<feature type="transmembrane region" description="Helical" evidence="9">
    <location>
        <begin position="12"/>
        <end position="30"/>
    </location>
</feature>
<keyword evidence="6" id="KW-0862">Zinc</keyword>
<dbReference type="GO" id="GO:0006882">
    <property type="term" value="P:intracellular zinc ion homeostasis"/>
    <property type="evidence" value="ECO:0007669"/>
    <property type="project" value="TreeGrafter"/>
</dbReference>
<keyword evidence="4" id="KW-0410">Iron transport</keyword>
<accession>A0A1Y6CYJ7</accession>
<evidence type="ECO:0000256" key="7">
    <source>
        <dbReference type="ARBA" id="ARBA00022989"/>
    </source>
</evidence>
<keyword evidence="6" id="KW-0406">Ion transport</keyword>
<dbReference type="STRING" id="1760988.SAMN02949497_3113"/>
<evidence type="ECO:0000256" key="5">
    <source>
        <dbReference type="ARBA" id="ARBA00022692"/>
    </source>
</evidence>
<reference evidence="12 13" key="1">
    <citation type="submission" date="2016-12" db="EMBL/GenBank/DDBJ databases">
        <authorList>
            <person name="Song W.-J."/>
            <person name="Kurnit D.M."/>
        </authorList>
    </citation>
    <scope>NUCLEOTIDE SEQUENCE [LARGE SCALE GENOMIC DNA]</scope>
    <source>
        <strain evidence="12 13">175</strain>
    </source>
</reference>
<keyword evidence="4" id="KW-0408">Iron</keyword>
<organism evidence="12 13">
    <name type="scientific">Methylomagnum ishizawai</name>
    <dbReference type="NCBI Taxonomy" id="1760988"/>
    <lineage>
        <taxon>Bacteria</taxon>
        <taxon>Pseudomonadati</taxon>
        <taxon>Pseudomonadota</taxon>
        <taxon>Gammaproteobacteria</taxon>
        <taxon>Methylococcales</taxon>
        <taxon>Methylococcaceae</taxon>
        <taxon>Methylomagnum</taxon>
    </lineage>
</organism>
<dbReference type="OrthoDB" id="9806522at2"/>
<dbReference type="GO" id="GO:0015341">
    <property type="term" value="F:zinc efflux antiporter activity"/>
    <property type="evidence" value="ECO:0007669"/>
    <property type="project" value="TreeGrafter"/>
</dbReference>
<evidence type="ECO:0000256" key="4">
    <source>
        <dbReference type="ARBA" id="ARBA00022496"/>
    </source>
</evidence>
<feature type="transmembrane region" description="Helical" evidence="9">
    <location>
        <begin position="359"/>
        <end position="378"/>
    </location>
</feature>
<proteinExistence type="inferred from homology"/>
<dbReference type="Pfam" id="PF16916">
    <property type="entry name" value="ZT_dimer"/>
    <property type="match status" value="1"/>
</dbReference>
<evidence type="ECO:0000256" key="8">
    <source>
        <dbReference type="ARBA" id="ARBA00023136"/>
    </source>
</evidence>
<dbReference type="Pfam" id="PF01545">
    <property type="entry name" value="Cation_efflux"/>
    <property type="match status" value="1"/>
</dbReference>
<dbReference type="InterPro" id="IPR002524">
    <property type="entry name" value="Cation_efflux"/>
</dbReference>
<dbReference type="EMBL" id="FXAM01000001">
    <property type="protein sequence ID" value="SMF95739.1"/>
    <property type="molecule type" value="Genomic_DNA"/>
</dbReference>
<dbReference type="InterPro" id="IPR050291">
    <property type="entry name" value="CDF_Transporter"/>
</dbReference>
<keyword evidence="6" id="KW-0864">Zinc transport</keyword>
<dbReference type="NCBIfam" id="TIGR01297">
    <property type="entry name" value="CDF"/>
    <property type="match status" value="1"/>
</dbReference>
<keyword evidence="13" id="KW-1185">Reference proteome</keyword>
<protein>
    <submittedName>
        <fullName evidence="12">Cation diffusion facilitator family transporter</fullName>
    </submittedName>
</protein>
<dbReference type="InterPro" id="IPR027470">
    <property type="entry name" value="Cation_efflux_CTD"/>
</dbReference>
<dbReference type="GO" id="GO:0015086">
    <property type="term" value="F:cadmium ion transmembrane transporter activity"/>
    <property type="evidence" value="ECO:0007669"/>
    <property type="project" value="TreeGrafter"/>
</dbReference>
<keyword evidence="5 9" id="KW-0812">Transmembrane</keyword>
<dbReference type="Gene3D" id="1.20.1510.10">
    <property type="entry name" value="Cation efflux protein transmembrane domain"/>
    <property type="match status" value="1"/>
</dbReference>
<feature type="domain" description="Cation efflux protein cytoplasmic" evidence="11">
    <location>
        <begin position="216"/>
        <end position="292"/>
    </location>
</feature>
<feature type="transmembrane region" description="Helical" evidence="9">
    <location>
        <begin position="118"/>
        <end position="140"/>
    </location>
</feature>
<dbReference type="GO" id="GO:0015093">
    <property type="term" value="F:ferrous iron transmembrane transporter activity"/>
    <property type="evidence" value="ECO:0007669"/>
    <property type="project" value="TreeGrafter"/>
</dbReference>
<dbReference type="RefSeq" id="WP_085214213.1">
    <property type="nucleotide sequence ID" value="NZ_FXAM01000001.1"/>
</dbReference>
<keyword evidence="8 9" id="KW-0472">Membrane</keyword>
<dbReference type="SUPFAM" id="SSF161111">
    <property type="entry name" value="Cation efflux protein transmembrane domain-like"/>
    <property type="match status" value="1"/>
</dbReference>
<keyword evidence="7 9" id="KW-1133">Transmembrane helix</keyword>
<dbReference type="Proteomes" id="UP000192923">
    <property type="component" value="Unassembled WGS sequence"/>
</dbReference>
<gene>
    <name evidence="12" type="ORF">SAMN02949497_3113</name>
</gene>
<comment type="similarity">
    <text evidence="2">Belongs to the cation diffusion facilitator (CDF) transporter (TC 2.A.4) family. FieF subfamily.</text>
</comment>
<evidence type="ECO:0000256" key="6">
    <source>
        <dbReference type="ARBA" id="ARBA00022906"/>
    </source>
</evidence>
<keyword evidence="3" id="KW-0813">Transport</keyword>
<evidence type="ECO:0000313" key="12">
    <source>
        <dbReference type="EMBL" id="SMF95739.1"/>
    </source>
</evidence>
<dbReference type="AlphaFoldDB" id="A0A1Y6CYJ7"/>
<dbReference type="GO" id="GO:0005886">
    <property type="term" value="C:plasma membrane"/>
    <property type="evidence" value="ECO:0007669"/>
    <property type="project" value="TreeGrafter"/>
</dbReference>
<dbReference type="SUPFAM" id="SSF160240">
    <property type="entry name" value="Cation efflux protein cytoplasmic domain-like"/>
    <property type="match status" value="1"/>
</dbReference>
<evidence type="ECO:0000259" key="11">
    <source>
        <dbReference type="Pfam" id="PF16916"/>
    </source>
</evidence>
<dbReference type="InterPro" id="IPR036837">
    <property type="entry name" value="Cation_efflux_CTD_sf"/>
</dbReference>
<evidence type="ECO:0000313" key="13">
    <source>
        <dbReference type="Proteomes" id="UP000192923"/>
    </source>
</evidence>
<evidence type="ECO:0000256" key="9">
    <source>
        <dbReference type="SAM" id="Phobius"/>
    </source>
</evidence>
<evidence type="ECO:0000256" key="3">
    <source>
        <dbReference type="ARBA" id="ARBA00022448"/>
    </source>
</evidence>
<comment type="subcellular location">
    <subcellularLocation>
        <location evidence="1">Membrane</location>
        <topology evidence="1">Multi-pass membrane protein</topology>
    </subcellularLocation>
</comment>
<dbReference type="Gene3D" id="3.30.70.1350">
    <property type="entry name" value="Cation efflux protein, cytoplasmic domain"/>
    <property type="match status" value="1"/>
</dbReference>
<dbReference type="PANTHER" id="PTHR43840">
    <property type="entry name" value="MITOCHONDRIAL METAL TRANSPORTER 1-RELATED"/>
    <property type="match status" value="1"/>
</dbReference>
<dbReference type="InterPro" id="IPR058533">
    <property type="entry name" value="Cation_efflux_TM"/>
</dbReference>
<feature type="transmembrane region" description="Helical" evidence="9">
    <location>
        <begin position="89"/>
        <end position="106"/>
    </location>
</feature>
<name>A0A1Y6CYJ7_9GAMM</name>